<name>A0ABX2H791_9FIRM</name>
<protein>
    <submittedName>
        <fullName evidence="1">Uncharacterized protein</fullName>
    </submittedName>
</protein>
<accession>A0ABX2H791</accession>
<comment type="caution">
    <text evidence="1">The sequence shown here is derived from an EMBL/GenBank/DDBJ whole genome shotgun (WGS) entry which is preliminary data.</text>
</comment>
<dbReference type="RefSeq" id="WP_173769926.1">
    <property type="nucleotide sequence ID" value="NZ_JAAITS010000031.1"/>
</dbReference>
<keyword evidence="2" id="KW-1185">Reference proteome</keyword>
<proteinExistence type="predicted"/>
<gene>
    <name evidence="1" type="ORF">G5B17_11660</name>
</gene>
<evidence type="ECO:0000313" key="1">
    <source>
        <dbReference type="EMBL" id="NSG86056.1"/>
    </source>
</evidence>
<organism evidence="1 2">
    <name type="scientific">Blautia faecis</name>
    <dbReference type="NCBI Taxonomy" id="871665"/>
    <lineage>
        <taxon>Bacteria</taxon>
        <taxon>Bacillati</taxon>
        <taxon>Bacillota</taxon>
        <taxon>Clostridia</taxon>
        <taxon>Lachnospirales</taxon>
        <taxon>Lachnospiraceae</taxon>
        <taxon>Blautia</taxon>
    </lineage>
</organism>
<evidence type="ECO:0000313" key="2">
    <source>
        <dbReference type="Proteomes" id="UP001644719"/>
    </source>
</evidence>
<dbReference type="EMBL" id="JAAITS010000031">
    <property type="protein sequence ID" value="NSG86056.1"/>
    <property type="molecule type" value="Genomic_DNA"/>
</dbReference>
<sequence length="230" mass="26354">MKWYTAIGCKGEDGEGRLLVKTDNQEKVLTEMETMLWAALTWTICAENRIYSQMYRVLCITFGKERATEWADEEDFLFCLRRLKKRGLVAECEGENKEEALQFLLSKSVVAPVVDSFSGRVREFAENLALGKGIKAAMRALKKPVFTYEELRVLQQISRNGYIPDHLASLNEQAGNVLLSAEEKKKVQDQVGVEFMQILISLYQKKQFVISYIKEGGFLEEKKQMENMAV</sequence>
<dbReference type="Proteomes" id="UP001644719">
    <property type="component" value="Unassembled WGS sequence"/>
</dbReference>
<reference evidence="1 2" key="1">
    <citation type="journal article" date="2020" name="Cell Host Microbe">
        <title>Functional and Genomic Variation between Human-Derived Isolates of Lachnospiraceae Reveals Inter- and Intra-Species Diversity.</title>
        <authorList>
            <person name="Sorbara M.T."/>
            <person name="Littmann E.R."/>
            <person name="Fontana E."/>
            <person name="Moody T.U."/>
            <person name="Kohout C.E."/>
            <person name="Gjonbalaj M."/>
            <person name="Eaton V."/>
            <person name="Seok R."/>
            <person name="Leiner I.M."/>
            <person name="Pamer E.G."/>
        </authorList>
    </citation>
    <scope>NUCLEOTIDE SEQUENCE [LARGE SCALE GENOMIC DNA]</scope>
    <source>
        <strain evidence="1 2">MSK.17.74</strain>
    </source>
</reference>